<dbReference type="GO" id="GO:0070482">
    <property type="term" value="P:response to oxygen levels"/>
    <property type="evidence" value="ECO:0007669"/>
    <property type="project" value="TreeGrafter"/>
</dbReference>
<dbReference type="GO" id="GO:0019934">
    <property type="term" value="P:cGMP-mediated signaling"/>
    <property type="evidence" value="ECO:0007669"/>
    <property type="project" value="TreeGrafter"/>
</dbReference>
<comment type="caution">
    <text evidence="2">The sequence shown here is derived from an EMBL/GenBank/DDBJ whole genome shotgun (WGS) entry which is preliminary data.</text>
</comment>
<dbReference type="EMBL" id="BMAV01020635">
    <property type="protein sequence ID" value="GFY74254.1"/>
    <property type="molecule type" value="Genomic_DNA"/>
</dbReference>
<gene>
    <name evidence="2" type="ORF">TNIN_75311</name>
</gene>
<keyword evidence="3" id="KW-1185">Reference proteome</keyword>
<dbReference type="SUPFAM" id="SSF111126">
    <property type="entry name" value="Ligand-binding domain in the NO signalling and Golgi transport"/>
    <property type="match status" value="1"/>
</dbReference>
<dbReference type="InterPro" id="IPR038158">
    <property type="entry name" value="H-NOX_domain_sf"/>
</dbReference>
<reference evidence="2" key="1">
    <citation type="submission" date="2020-08" db="EMBL/GenBank/DDBJ databases">
        <title>Multicomponent nature underlies the extraordinary mechanical properties of spider dragline silk.</title>
        <authorList>
            <person name="Kono N."/>
            <person name="Nakamura H."/>
            <person name="Mori M."/>
            <person name="Yoshida Y."/>
            <person name="Ohtoshi R."/>
            <person name="Malay A.D."/>
            <person name="Moran D.A.P."/>
            <person name="Tomita M."/>
            <person name="Numata K."/>
            <person name="Arakawa K."/>
        </authorList>
    </citation>
    <scope>NUCLEOTIDE SEQUENCE</scope>
</reference>
<dbReference type="GO" id="GO:0020037">
    <property type="term" value="F:heme binding"/>
    <property type="evidence" value="ECO:0007669"/>
    <property type="project" value="InterPro"/>
</dbReference>
<feature type="domain" description="Heme NO-binding" evidence="1">
    <location>
        <begin position="32"/>
        <end position="71"/>
    </location>
</feature>
<accession>A0A8X7CIH0</accession>
<dbReference type="GO" id="GO:0008074">
    <property type="term" value="C:guanylate cyclase complex, soluble"/>
    <property type="evidence" value="ECO:0007669"/>
    <property type="project" value="TreeGrafter"/>
</dbReference>
<dbReference type="Proteomes" id="UP000886998">
    <property type="component" value="Unassembled WGS sequence"/>
</dbReference>
<dbReference type="PANTHER" id="PTHR45655:SF5">
    <property type="entry name" value="SOLUBLE GUANYLATE CYCLASE 89DA-RELATED"/>
    <property type="match status" value="1"/>
</dbReference>
<dbReference type="GO" id="GO:0004383">
    <property type="term" value="F:guanylate cyclase activity"/>
    <property type="evidence" value="ECO:0007669"/>
    <property type="project" value="TreeGrafter"/>
</dbReference>
<proteinExistence type="predicted"/>
<dbReference type="InterPro" id="IPR024096">
    <property type="entry name" value="NO_sig/Golgi_transp_ligand-bd"/>
</dbReference>
<protein>
    <submittedName>
        <fullName evidence="2">Soluble guanylate cyclase 89Da</fullName>
    </submittedName>
</protein>
<dbReference type="AlphaFoldDB" id="A0A8X7CIH0"/>
<evidence type="ECO:0000259" key="1">
    <source>
        <dbReference type="Pfam" id="PF07700"/>
    </source>
</evidence>
<evidence type="ECO:0000313" key="2">
    <source>
        <dbReference type="EMBL" id="GFY74254.1"/>
    </source>
</evidence>
<sequence>MKNPRPKKKLERIKAGSSLPLSRSYVHPVNMYGMLLESIQHFVQEEYGEEVWNQVLEDSGFKNAVFTKTNKIRFSYPKMQSPSFYVESEDIGGARLHYRSKRTGFGYYVIGQLIQIAQQFYGLDLQVTLLKDDEDLNGSECHLIYDLR</sequence>
<name>A0A8X7CIH0_9ARAC</name>
<dbReference type="Pfam" id="PF07700">
    <property type="entry name" value="HNOB"/>
    <property type="match status" value="2"/>
</dbReference>
<dbReference type="OrthoDB" id="1890790at2759"/>
<dbReference type="InterPro" id="IPR011644">
    <property type="entry name" value="Heme_NO-bd"/>
</dbReference>
<dbReference type="Gene3D" id="3.90.1520.10">
    <property type="entry name" value="H-NOX domain"/>
    <property type="match status" value="2"/>
</dbReference>
<evidence type="ECO:0000313" key="3">
    <source>
        <dbReference type="Proteomes" id="UP000886998"/>
    </source>
</evidence>
<dbReference type="PANTHER" id="PTHR45655">
    <property type="entry name" value="GUANYLATE CYCLASE SOLUBLE SUBUNIT BETA-2"/>
    <property type="match status" value="1"/>
</dbReference>
<organism evidence="2 3">
    <name type="scientific">Trichonephila inaurata madagascariensis</name>
    <dbReference type="NCBI Taxonomy" id="2747483"/>
    <lineage>
        <taxon>Eukaryota</taxon>
        <taxon>Metazoa</taxon>
        <taxon>Ecdysozoa</taxon>
        <taxon>Arthropoda</taxon>
        <taxon>Chelicerata</taxon>
        <taxon>Arachnida</taxon>
        <taxon>Araneae</taxon>
        <taxon>Araneomorphae</taxon>
        <taxon>Entelegynae</taxon>
        <taxon>Araneoidea</taxon>
        <taxon>Nephilidae</taxon>
        <taxon>Trichonephila</taxon>
        <taxon>Trichonephila inaurata</taxon>
    </lineage>
</organism>
<feature type="domain" description="Heme NO-binding" evidence="1">
    <location>
        <begin position="72"/>
        <end position="128"/>
    </location>
</feature>